<dbReference type="GO" id="GO:0004803">
    <property type="term" value="F:transposase activity"/>
    <property type="evidence" value="ECO:0007669"/>
    <property type="project" value="InterPro"/>
</dbReference>
<feature type="domain" description="Integrase catalytic" evidence="6">
    <location>
        <begin position="231"/>
        <end position="386"/>
    </location>
</feature>
<dbReference type="Gene3D" id="3.30.420.10">
    <property type="entry name" value="Ribonuclease H-like superfamily/Ribonuclease H"/>
    <property type="match status" value="1"/>
</dbReference>
<keyword evidence="4" id="KW-0238">DNA-binding</keyword>
<proteinExistence type="inferred from homology"/>
<keyword evidence="5" id="KW-0233">DNA recombination</keyword>
<dbReference type="PANTHER" id="PTHR10948:SF23">
    <property type="entry name" value="TRANSPOSASE INSI FOR INSERTION SEQUENCE ELEMENT IS30A-RELATED"/>
    <property type="match status" value="1"/>
</dbReference>
<protein>
    <submittedName>
        <fullName evidence="7">IS30 family transposase</fullName>
    </submittedName>
</protein>
<dbReference type="Proteomes" id="UP001262032">
    <property type="component" value="Unassembled WGS sequence"/>
</dbReference>
<keyword evidence="3" id="KW-0815">Transposition</keyword>
<comment type="function">
    <text evidence="1">Required for the transposition of the insertion element.</text>
</comment>
<name>A0AAW8NK23_PSEOX</name>
<dbReference type="Pfam" id="PF13936">
    <property type="entry name" value="HTH_38"/>
    <property type="match status" value="1"/>
</dbReference>
<dbReference type="PANTHER" id="PTHR10948">
    <property type="entry name" value="TRANSPOSASE"/>
    <property type="match status" value="1"/>
</dbReference>
<evidence type="ECO:0000259" key="6">
    <source>
        <dbReference type="PROSITE" id="PS50994"/>
    </source>
</evidence>
<organism evidence="7 8">
    <name type="scientific">Pseudarthrobacter oxydans</name>
    <name type="common">Arthrobacter oxydans</name>
    <dbReference type="NCBI Taxonomy" id="1671"/>
    <lineage>
        <taxon>Bacteria</taxon>
        <taxon>Bacillati</taxon>
        <taxon>Actinomycetota</taxon>
        <taxon>Actinomycetes</taxon>
        <taxon>Micrococcales</taxon>
        <taxon>Micrococcaceae</taxon>
        <taxon>Pseudarthrobacter</taxon>
    </lineage>
</organism>
<dbReference type="GO" id="GO:0005829">
    <property type="term" value="C:cytosol"/>
    <property type="evidence" value="ECO:0007669"/>
    <property type="project" value="TreeGrafter"/>
</dbReference>
<evidence type="ECO:0000313" key="7">
    <source>
        <dbReference type="EMBL" id="MDR7166278.1"/>
    </source>
</evidence>
<dbReference type="PROSITE" id="PS01043">
    <property type="entry name" value="TRANSPOSASE_IS30"/>
    <property type="match status" value="1"/>
</dbReference>
<evidence type="ECO:0000256" key="3">
    <source>
        <dbReference type="ARBA" id="ARBA00022578"/>
    </source>
</evidence>
<dbReference type="SUPFAM" id="SSF53098">
    <property type="entry name" value="Ribonuclease H-like"/>
    <property type="match status" value="1"/>
</dbReference>
<dbReference type="EMBL" id="JAVDWN010000047">
    <property type="protein sequence ID" value="MDR7166278.1"/>
    <property type="molecule type" value="Genomic_DNA"/>
</dbReference>
<dbReference type="NCBIfam" id="NF033563">
    <property type="entry name" value="transpos_IS30"/>
    <property type="match status" value="1"/>
</dbReference>
<dbReference type="GO" id="GO:0015074">
    <property type="term" value="P:DNA integration"/>
    <property type="evidence" value="ECO:0007669"/>
    <property type="project" value="InterPro"/>
</dbReference>
<dbReference type="GO" id="GO:0003677">
    <property type="term" value="F:DNA binding"/>
    <property type="evidence" value="ECO:0007669"/>
    <property type="project" value="UniProtKB-KW"/>
</dbReference>
<gene>
    <name evidence="7" type="ORF">J2X12_004332</name>
</gene>
<evidence type="ECO:0000256" key="5">
    <source>
        <dbReference type="ARBA" id="ARBA00023172"/>
    </source>
</evidence>
<comment type="caution">
    <text evidence="7">The sequence shown here is derived from an EMBL/GenBank/DDBJ whole genome shotgun (WGS) entry which is preliminary data.</text>
</comment>
<evidence type="ECO:0000313" key="8">
    <source>
        <dbReference type="Proteomes" id="UP001262032"/>
    </source>
</evidence>
<reference evidence="7" key="1">
    <citation type="submission" date="2023-07" db="EMBL/GenBank/DDBJ databases">
        <title>Sorghum-associated microbial communities from plants grown in Nebraska, USA.</title>
        <authorList>
            <person name="Schachtman D."/>
        </authorList>
    </citation>
    <scope>NUCLEOTIDE SEQUENCE</scope>
    <source>
        <strain evidence="7">BE261</strain>
    </source>
</reference>
<dbReference type="InterPro" id="IPR053392">
    <property type="entry name" value="Transposase_IS30-like"/>
</dbReference>
<dbReference type="GO" id="GO:0006313">
    <property type="term" value="P:DNA transposition"/>
    <property type="evidence" value="ECO:0007669"/>
    <property type="project" value="InterPro"/>
</dbReference>
<accession>A0AAW8NK23</accession>
<dbReference type="InterPro" id="IPR012337">
    <property type="entry name" value="RNaseH-like_sf"/>
</dbReference>
<dbReference type="AlphaFoldDB" id="A0AAW8NK23"/>
<dbReference type="InterPro" id="IPR051917">
    <property type="entry name" value="Transposase-Integrase"/>
</dbReference>
<dbReference type="Pfam" id="PF00665">
    <property type="entry name" value="rve"/>
    <property type="match status" value="1"/>
</dbReference>
<dbReference type="InterPro" id="IPR001598">
    <property type="entry name" value="Transposase_IS30_CS"/>
</dbReference>
<evidence type="ECO:0000256" key="1">
    <source>
        <dbReference type="ARBA" id="ARBA00002190"/>
    </source>
</evidence>
<dbReference type="PROSITE" id="PS50994">
    <property type="entry name" value="INTEGRASE"/>
    <property type="match status" value="1"/>
</dbReference>
<dbReference type="InterPro" id="IPR036397">
    <property type="entry name" value="RNaseH_sf"/>
</dbReference>
<sequence length="391" mass="43830">MSSMGRPWSPLSVRLAFWEGLDAGLAVAAAARAAGVSRPTAYRWLSDHQKVLPSPLPDFTVPRAGLLSLREREEIGFQLAQGHGVRHIAATLGRSPSTISREVARNRVSDRYSPSLAQEQTWARARRPKPRKLDRLALREQVTTMLTDRFSPEQVAGRLKVEHPENPEMQVSHETIYQALYVQGRGSLRLEVAAALRSGRVRRRPQRPEGPRPQRFQEMVMISDRPAEVEDRAVPGHWEGDLIIGSTASKSAIGTLVERTTGYVMLLHLPEDHTARTVADAMITAMNSLPEQLRRSTTWDQGAEMSRHQEITMATGMPIYFCDPHSPWQRGSNENTNGLLREYFPKSTDLSFHGPGILENVAAELNRRPRKRHGYRTPAEVLAELVSNPVN</sequence>
<comment type="similarity">
    <text evidence="2">Belongs to the transposase IS30 family.</text>
</comment>
<evidence type="ECO:0000256" key="4">
    <source>
        <dbReference type="ARBA" id="ARBA00023125"/>
    </source>
</evidence>
<evidence type="ECO:0000256" key="2">
    <source>
        <dbReference type="ARBA" id="ARBA00006363"/>
    </source>
</evidence>
<dbReference type="InterPro" id="IPR025246">
    <property type="entry name" value="IS30-like_HTH"/>
</dbReference>
<dbReference type="InterPro" id="IPR001584">
    <property type="entry name" value="Integrase_cat-core"/>
</dbReference>